<evidence type="ECO:0000259" key="4">
    <source>
        <dbReference type="Pfam" id="PF00535"/>
    </source>
</evidence>
<dbReference type="SUPFAM" id="SSF53448">
    <property type="entry name" value="Nucleotide-diphospho-sugar transferases"/>
    <property type="match status" value="1"/>
</dbReference>
<dbReference type="EMBL" id="AP017378">
    <property type="protein sequence ID" value="BBD07514.1"/>
    <property type="molecule type" value="Genomic_DNA"/>
</dbReference>
<dbReference type="Proteomes" id="UP000269883">
    <property type="component" value="Chromosome"/>
</dbReference>
<dbReference type="RefSeq" id="WP_172961627.1">
    <property type="nucleotide sequence ID" value="NZ_AP017378.1"/>
</dbReference>
<protein>
    <submittedName>
        <fullName evidence="5">Glycosyl transferase family 2</fullName>
    </submittedName>
</protein>
<organism evidence="5 6">
    <name type="scientific">Desulfovibrio ferrophilus</name>
    <dbReference type="NCBI Taxonomy" id="241368"/>
    <lineage>
        <taxon>Bacteria</taxon>
        <taxon>Pseudomonadati</taxon>
        <taxon>Thermodesulfobacteriota</taxon>
        <taxon>Desulfovibrionia</taxon>
        <taxon>Desulfovibrionales</taxon>
        <taxon>Desulfovibrionaceae</taxon>
        <taxon>Desulfovibrio</taxon>
    </lineage>
</organism>
<dbReference type="Pfam" id="PF00535">
    <property type="entry name" value="Glycos_transf_2"/>
    <property type="match status" value="1"/>
</dbReference>
<evidence type="ECO:0000256" key="2">
    <source>
        <dbReference type="ARBA" id="ARBA00022676"/>
    </source>
</evidence>
<dbReference type="Gene3D" id="3.90.550.10">
    <property type="entry name" value="Spore Coat Polysaccharide Biosynthesis Protein SpsA, Chain A"/>
    <property type="match status" value="1"/>
</dbReference>
<keyword evidence="6" id="KW-1185">Reference proteome</keyword>
<keyword evidence="2" id="KW-0328">Glycosyltransferase</keyword>
<dbReference type="GO" id="GO:0016757">
    <property type="term" value="F:glycosyltransferase activity"/>
    <property type="evidence" value="ECO:0007669"/>
    <property type="project" value="UniProtKB-KW"/>
</dbReference>
<sequence length="504" mass="55147">MPFQWNTLPTPLLEALMTGSTGKAHLARSALLALGAPQPLVDLGLTLLAEAWTHDPLDANLATQTLSLDAKLHLLPAPIKALLKQASKSQGKLRSLQPALAHARDEVSASEMLTLASQIEPFFPAVAHMLQAEGHFLAGRFEQAGEACRALDVPLPRIMNLEAECALRTGDRERAITRYRESLLASPWQVNTLMRLYDLVMQRDQTISMPKGETVVLLYSWNKADDLDKTLASLAASDAKEACIITLDNGSTDATPQVVDAWANRLGKRFSKIRLPSNIGAPAARNWLMTLPEVRNSRWTVYLDDDVELVPDWLGRLGAATEAYPAAGVWGCKVVDIARPAIIQNADLHLREPYDDSTLAHISNQPTLFEVTDLHHEGPDLGQFDYIRPCASVTGCCHMFSTAKLLQAGEFDIRFSPTQLDDLEHDLRLLLAGHIPVYTGHLTVRHARLSGTKCAMSSAASGNAFGNQLKLQYKIGPDNAKAMRKIAAQALLDDVLTKQEALSL</sequence>
<evidence type="ECO:0000256" key="1">
    <source>
        <dbReference type="ARBA" id="ARBA00006739"/>
    </source>
</evidence>
<evidence type="ECO:0000256" key="3">
    <source>
        <dbReference type="ARBA" id="ARBA00022679"/>
    </source>
</evidence>
<comment type="similarity">
    <text evidence="1">Belongs to the glycosyltransferase 2 family.</text>
</comment>
<reference evidence="5 6" key="1">
    <citation type="journal article" date="2018" name="Sci. Adv.">
        <title>Multi-heme cytochromes provide a pathway for survival in energy-limited environments.</title>
        <authorList>
            <person name="Deng X."/>
            <person name="Dohmae N."/>
            <person name="Nealson K.H."/>
            <person name="Hashimoto K."/>
            <person name="Okamoto A."/>
        </authorList>
    </citation>
    <scope>NUCLEOTIDE SEQUENCE [LARGE SCALE GENOMIC DNA]</scope>
    <source>
        <strain evidence="5 6">IS5</strain>
    </source>
</reference>
<dbReference type="InterPro" id="IPR029044">
    <property type="entry name" value="Nucleotide-diphossugar_trans"/>
</dbReference>
<feature type="domain" description="Glycosyltransferase 2-like" evidence="4">
    <location>
        <begin position="220"/>
        <end position="349"/>
    </location>
</feature>
<proteinExistence type="inferred from homology"/>
<evidence type="ECO:0000313" key="6">
    <source>
        <dbReference type="Proteomes" id="UP000269883"/>
    </source>
</evidence>
<keyword evidence="3 5" id="KW-0808">Transferase</keyword>
<dbReference type="KEGG" id="dfl:DFE_0788"/>
<gene>
    <name evidence="5" type="ORF">DFE_0788</name>
</gene>
<dbReference type="PANTHER" id="PTHR43179:SF12">
    <property type="entry name" value="GALACTOFURANOSYLTRANSFERASE GLFT2"/>
    <property type="match status" value="1"/>
</dbReference>
<dbReference type="AlphaFoldDB" id="A0A2Z6AW85"/>
<name>A0A2Z6AW85_9BACT</name>
<dbReference type="PANTHER" id="PTHR43179">
    <property type="entry name" value="RHAMNOSYLTRANSFERASE WBBL"/>
    <property type="match status" value="1"/>
</dbReference>
<dbReference type="InterPro" id="IPR001173">
    <property type="entry name" value="Glyco_trans_2-like"/>
</dbReference>
<evidence type="ECO:0000313" key="5">
    <source>
        <dbReference type="EMBL" id="BBD07514.1"/>
    </source>
</evidence>
<accession>A0A2Z6AW85</accession>